<accession>A0A918SCY0</accession>
<gene>
    <name evidence="2" type="ORF">GCM10007103_17110</name>
</gene>
<dbReference type="RefSeq" id="WP_189604320.1">
    <property type="nucleotide sequence ID" value="NZ_BMXB01000005.1"/>
</dbReference>
<dbReference type="SUPFAM" id="SSF53474">
    <property type="entry name" value="alpha/beta-Hydrolases"/>
    <property type="match status" value="1"/>
</dbReference>
<evidence type="ECO:0008006" key="4">
    <source>
        <dbReference type="Google" id="ProtNLM"/>
    </source>
</evidence>
<evidence type="ECO:0000256" key="1">
    <source>
        <dbReference type="SAM" id="SignalP"/>
    </source>
</evidence>
<keyword evidence="1" id="KW-0732">Signal</keyword>
<protein>
    <recommendedName>
        <fullName evidence="4">Alpha/beta hydrolase</fullName>
    </recommendedName>
</protein>
<dbReference type="Gene3D" id="3.40.50.1820">
    <property type="entry name" value="alpha/beta hydrolase"/>
    <property type="match status" value="1"/>
</dbReference>
<comment type="caution">
    <text evidence="2">The sequence shown here is derived from an EMBL/GenBank/DDBJ whole genome shotgun (WGS) entry which is preliminary data.</text>
</comment>
<dbReference type="InterPro" id="IPR029058">
    <property type="entry name" value="AB_hydrolase_fold"/>
</dbReference>
<dbReference type="AlphaFoldDB" id="A0A918SCY0"/>
<reference evidence="2" key="1">
    <citation type="journal article" date="2014" name="Int. J. Syst. Evol. Microbiol.">
        <title>Complete genome sequence of Corynebacterium casei LMG S-19264T (=DSM 44701T), isolated from a smear-ripened cheese.</title>
        <authorList>
            <consortium name="US DOE Joint Genome Institute (JGI-PGF)"/>
            <person name="Walter F."/>
            <person name="Albersmeier A."/>
            <person name="Kalinowski J."/>
            <person name="Ruckert C."/>
        </authorList>
    </citation>
    <scope>NUCLEOTIDE SEQUENCE</scope>
    <source>
        <strain evidence="2">KCTC 12719</strain>
    </source>
</reference>
<sequence>MKNLLRNFIIVNILFFTTCIFAQQDEMQERPVETEFSRLYKPENPEAVLILFGGFPETAENIENGFPITESALENNVAVSYLNYNRKLWLEESDKSQLANNIKEMINTNDLPSDKIYFGGMSSGGNIALLIGNYLSQNAEYDLSPSGVFVIDSPVDIAALYRIAEQNIERNFSQASVGESSFMLNYFKPQLGNPDEEIEPYEKRAPFTFETKNAQNLENLKNTKLRFYTEPDKTWWKENMGIDYEQMNAFHLKRLSNYLTSQDFKKIEYITTEDKGYRANGERNPHSWSIVDKEDLLQWMLEE</sequence>
<evidence type="ECO:0000313" key="2">
    <source>
        <dbReference type="EMBL" id="GHA36198.1"/>
    </source>
</evidence>
<dbReference type="Proteomes" id="UP000610456">
    <property type="component" value="Unassembled WGS sequence"/>
</dbReference>
<feature type="signal peptide" evidence="1">
    <location>
        <begin position="1"/>
        <end position="22"/>
    </location>
</feature>
<keyword evidence="3" id="KW-1185">Reference proteome</keyword>
<dbReference type="EMBL" id="BMXB01000005">
    <property type="protein sequence ID" value="GHA36198.1"/>
    <property type="molecule type" value="Genomic_DNA"/>
</dbReference>
<name>A0A918SCY0_9FLAO</name>
<evidence type="ECO:0000313" key="3">
    <source>
        <dbReference type="Proteomes" id="UP000610456"/>
    </source>
</evidence>
<reference evidence="2" key="2">
    <citation type="submission" date="2020-09" db="EMBL/GenBank/DDBJ databases">
        <authorList>
            <person name="Sun Q."/>
            <person name="Kim S."/>
        </authorList>
    </citation>
    <scope>NUCLEOTIDE SEQUENCE</scope>
    <source>
        <strain evidence="2">KCTC 12719</strain>
    </source>
</reference>
<feature type="chain" id="PRO_5036838906" description="Alpha/beta hydrolase" evidence="1">
    <location>
        <begin position="23"/>
        <end position="303"/>
    </location>
</feature>
<proteinExistence type="predicted"/>
<organism evidence="2 3">
    <name type="scientific">Salinimicrobium marinum</name>
    <dbReference type="NCBI Taxonomy" id="680283"/>
    <lineage>
        <taxon>Bacteria</taxon>
        <taxon>Pseudomonadati</taxon>
        <taxon>Bacteroidota</taxon>
        <taxon>Flavobacteriia</taxon>
        <taxon>Flavobacteriales</taxon>
        <taxon>Flavobacteriaceae</taxon>
        <taxon>Salinimicrobium</taxon>
    </lineage>
</organism>